<dbReference type="PROSITE" id="PS00061">
    <property type="entry name" value="ADH_SHORT"/>
    <property type="match status" value="1"/>
</dbReference>
<dbReference type="InterPro" id="IPR002347">
    <property type="entry name" value="SDR_fam"/>
</dbReference>
<dbReference type="InterPro" id="IPR036291">
    <property type="entry name" value="NAD(P)-bd_dom_sf"/>
</dbReference>
<dbReference type="InterPro" id="IPR020904">
    <property type="entry name" value="Sc_DH/Rdtase_CS"/>
</dbReference>
<protein>
    <submittedName>
        <fullName evidence="5">Short-chain dehydrogenase</fullName>
        <ecNumber evidence="5">1.-.-.-</ecNumber>
    </submittedName>
</protein>
<dbReference type="GO" id="GO:0016020">
    <property type="term" value="C:membrane"/>
    <property type="evidence" value="ECO:0007669"/>
    <property type="project" value="TreeGrafter"/>
</dbReference>
<dbReference type="GO" id="GO:0016491">
    <property type="term" value="F:oxidoreductase activity"/>
    <property type="evidence" value="ECO:0007669"/>
    <property type="project" value="UniProtKB-KW"/>
</dbReference>
<keyword evidence="2 5" id="KW-0560">Oxidoreductase</keyword>
<gene>
    <name evidence="5" type="ORF">NCTC10821_02191</name>
</gene>
<keyword evidence="6" id="KW-1185">Reference proteome</keyword>
<dbReference type="Proteomes" id="UP000254978">
    <property type="component" value="Unassembled WGS sequence"/>
</dbReference>
<name>A0A378TER3_9MYCO</name>
<feature type="region of interest" description="Disordered" evidence="4">
    <location>
        <begin position="184"/>
        <end position="203"/>
    </location>
</feature>
<dbReference type="PANTHER" id="PTHR44196">
    <property type="entry name" value="DEHYDROGENASE/REDUCTASE SDR FAMILY MEMBER 7B"/>
    <property type="match status" value="1"/>
</dbReference>
<sequence>MTEKSRPVAVVTGASSGIGEHYARRYAREGFDLVLVARSGQVLESLAAELTGRHNVHVDVHPADLSDSTDVAKLVDLLTFGLARLDHLVNNAGVSPEGDLADSDAGALQQMIEVNITALTLLTRAAVIRMRAAGSGTIINVASLAAYQAMPHLAAYGASKAYVLAFTEAVSEENRRHGLRILAVSPGDTDTPMNTTPTDRKRSPAQVVDTTWAALAGSAPSVVDGRRNAAAALVATRVLPKRLGLRVAEKMMRHKV</sequence>
<dbReference type="RefSeq" id="WP_115281548.1">
    <property type="nucleotide sequence ID" value="NZ_AP022600.1"/>
</dbReference>
<dbReference type="Gene3D" id="3.40.50.720">
    <property type="entry name" value="NAD(P)-binding Rossmann-like Domain"/>
    <property type="match status" value="1"/>
</dbReference>
<evidence type="ECO:0000313" key="6">
    <source>
        <dbReference type="Proteomes" id="UP000254978"/>
    </source>
</evidence>
<organism evidence="5 6">
    <name type="scientific">Mycolicibacterium tokaiense</name>
    <dbReference type="NCBI Taxonomy" id="39695"/>
    <lineage>
        <taxon>Bacteria</taxon>
        <taxon>Bacillati</taxon>
        <taxon>Actinomycetota</taxon>
        <taxon>Actinomycetes</taxon>
        <taxon>Mycobacteriales</taxon>
        <taxon>Mycobacteriaceae</taxon>
        <taxon>Mycolicibacterium</taxon>
    </lineage>
</organism>
<reference evidence="5 6" key="1">
    <citation type="submission" date="2018-06" db="EMBL/GenBank/DDBJ databases">
        <authorList>
            <consortium name="Pathogen Informatics"/>
            <person name="Doyle S."/>
        </authorList>
    </citation>
    <scope>NUCLEOTIDE SEQUENCE [LARGE SCALE GENOMIC DNA]</scope>
    <source>
        <strain evidence="5 6">NCTC10821</strain>
    </source>
</reference>
<dbReference type="PRINTS" id="PR00080">
    <property type="entry name" value="SDRFAMILY"/>
</dbReference>
<dbReference type="PRINTS" id="PR00081">
    <property type="entry name" value="GDHRDH"/>
</dbReference>
<comment type="similarity">
    <text evidence="1 3">Belongs to the short-chain dehydrogenases/reductases (SDR) family.</text>
</comment>
<dbReference type="PANTHER" id="PTHR44196:SF2">
    <property type="entry name" value="SHORT-CHAIN DEHYDROGENASE-RELATED"/>
    <property type="match status" value="1"/>
</dbReference>
<dbReference type="PIRSF" id="PIRSF000126">
    <property type="entry name" value="11-beta-HSD1"/>
    <property type="match status" value="1"/>
</dbReference>
<proteinExistence type="inferred from homology"/>
<evidence type="ECO:0000256" key="2">
    <source>
        <dbReference type="ARBA" id="ARBA00023002"/>
    </source>
</evidence>
<dbReference type="CDD" id="cd05233">
    <property type="entry name" value="SDR_c"/>
    <property type="match status" value="1"/>
</dbReference>
<evidence type="ECO:0000256" key="3">
    <source>
        <dbReference type="RuleBase" id="RU000363"/>
    </source>
</evidence>
<accession>A0A378TER3</accession>
<dbReference type="SUPFAM" id="SSF51735">
    <property type="entry name" value="NAD(P)-binding Rossmann-fold domains"/>
    <property type="match status" value="1"/>
</dbReference>
<dbReference type="EC" id="1.-.-.-" evidence="5"/>
<dbReference type="Pfam" id="PF00106">
    <property type="entry name" value="adh_short"/>
    <property type="match status" value="1"/>
</dbReference>
<feature type="compositionally biased region" description="Low complexity" evidence="4">
    <location>
        <begin position="186"/>
        <end position="197"/>
    </location>
</feature>
<evidence type="ECO:0000256" key="4">
    <source>
        <dbReference type="SAM" id="MobiDB-lite"/>
    </source>
</evidence>
<evidence type="ECO:0000313" key="5">
    <source>
        <dbReference type="EMBL" id="STZ58677.1"/>
    </source>
</evidence>
<dbReference type="EMBL" id="UGQT01000001">
    <property type="protein sequence ID" value="STZ58677.1"/>
    <property type="molecule type" value="Genomic_DNA"/>
</dbReference>
<dbReference type="AlphaFoldDB" id="A0A378TER3"/>
<evidence type="ECO:0000256" key="1">
    <source>
        <dbReference type="ARBA" id="ARBA00006484"/>
    </source>
</evidence>
<dbReference type="OrthoDB" id="9810734at2"/>